<dbReference type="Pfam" id="PF07687">
    <property type="entry name" value="M20_dimer"/>
    <property type="match status" value="1"/>
</dbReference>
<dbReference type="PANTHER" id="PTHR32494:SF19">
    <property type="entry name" value="ALLANTOATE DEIMINASE-RELATED"/>
    <property type="match status" value="1"/>
</dbReference>
<dbReference type="PIRSF" id="PIRSF001235">
    <property type="entry name" value="Amidase_carbamoylase"/>
    <property type="match status" value="1"/>
</dbReference>
<keyword evidence="5 10" id="KW-0378">Hydrolase</keyword>
<feature type="binding site" evidence="8">
    <location>
        <position position="277"/>
    </location>
    <ligand>
        <name>allantoate</name>
        <dbReference type="ChEBI" id="CHEBI:17536"/>
    </ligand>
</feature>
<dbReference type="NCBIfam" id="NF006775">
    <property type="entry name" value="PRK09290.2-5"/>
    <property type="match status" value="1"/>
</dbReference>
<dbReference type="Pfam" id="PF01546">
    <property type="entry name" value="Peptidase_M20"/>
    <property type="match status" value="1"/>
</dbReference>
<sequence>MTNYAQRAENVLDKINQLAAISDDPTCVTRTFGTKAFLEGSRLIQQWMQNAGLQTRVDAIGNVRGRLVSPIAGAKTFVLASHMDTVVNAGKFDGPMGVIMGLDLLEKLSQSDRSLPFNLELIAFSDEEGVRFHTTYLGSKVVAGSFDRSLLVKQDESGTTLSEVIQTIGGDVDQFSADAIAPDDWLGYFEIHIEQGPVLYERNVPVAIVTAIAGQKRIEIEFTGVAGHAGTVPMNMRQDALCAAAEFILEVEKFGFANRYNLVATVGKLNVVNAASNVIPGKVSCSLDVRSNNVTALEAACLKLQKLCANLCAERTIHFRWNLIQETAPVACDAKLNELLSQSINESGYERIDLVSGAGHDGVPISTVSPIAMLFVRCFNGISHNPLEDVELTDMAAAILVADKFINHLIDGFLSFRP</sequence>
<dbReference type="Gene3D" id="3.40.630.10">
    <property type="entry name" value="Zn peptidases"/>
    <property type="match status" value="1"/>
</dbReference>
<feature type="binding site" evidence="8">
    <location>
        <position position="217"/>
    </location>
    <ligand>
        <name>allantoate</name>
        <dbReference type="ChEBI" id="CHEBI:17536"/>
    </ligand>
</feature>
<comment type="cofactor">
    <cofactor evidence="7">
        <name>Zn(2+)</name>
        <dbReference type="ChEBI" id="CHEBI:29105"/>
    </cofactor>
    <text evidence="7">Binds 2 Zn(2+) ions per subunit.</text>
</comment>
<feature type="domain" description="Peptidase M20 dimerisation" evidence="9">
    <location>
        <begin position="213"/>
        <end position="314"/>
    </location>
</feature>
<evidence type="ECO:0000256" key="6">
    <source>
        <dbReference type="ARBA" id="ARBA00023211"/>
    </source>
</evidence>
<dbReference type="InterPro" id="IPR036264">
    <property type="entry name" value="Bact_exopeptidase_dim_dom"/>
</dbReference>
<evidence type="ECO:0000256" key="1">
    <source>
        <dbReference type="ARBA" id="ARBA00001936"/>
    </source>
</evidence>
<evidence type="ECO:0000256" key="8">
    <source>
        <dbReference type="PIRSR" id="PIRSR001235-2"/>
    </source>
</evidence>
<evidence type="ECO:0000313" key="11">
    <source>
        <dbReference type="Proteomes" id="UP000436006"/>
    </source>
</evidence>
<evidence type="ECO:0000256" key="5">
    <source>
        <dbReference type="ARBA" id="ARBA00022801"/>
    </source>
</evidence>
<evidence type="ECO:0000256" key="3">
    <source>
        <dbReference type="ARBA" id="ARBA00011738"/>
    </source>
</evidence>
<evidence type="ECO:0000256" key="4">
    <source>
        <dbReference type="ARBA" id="ARBA00022723"/>
    </source>
</evidence>
<feature type="binding site" evidence="7">
    <location>
        <position position="192"/>
    </location>
    <ligand>
        <name>Zn(2+)</name>
        <dbReference type="ChEBI" id="CHEBI:29105"/>
        <label>1</label>
    </ligand>
</feature>
<keyword evidence="7" id="KW-0862">Zinc</keyword>
<comment type="similarity">
    <text evidence="2">Belongs to the peptidase M20 family.</text>
</comment>
<evidence type="ECO:0000313" key="10">
    <source>
        <dbReference type="EMBL" id="MVM34492.1"/>
    </source>
</evidence>
<dbReference type="AlphaFoldDB" id="A0A7K1SL00"/>
<dbReference type="Gene3D" id="3.30.70.360">
    <property type="match status" value="1"/>
</dbReference>
<keyword evidence="6" id="KW-0464">Manganese</keyword>
<evidence type="ECO:0000256" key="2">
    <source>
        <dbReference type="ARBA" id="ARBA00006153"/>
    </source>
</evidence>
<comment type="subunit">
    <text evidence="3">Homodimer.</text>
</comment>
<organism evidence="10 11">
    <name type="scientific">Spirosoma arboris</name>
    <dbReference type="NCBI Taxonomy" id="2682092"/>
    <lineage>
        <taxon>Bacteria</taxon>
        <taxon>Pseudomonadati</taxon>
        <taxon>Bacteroidota</taxon>
        <taxon>Cytophagia</taxon>
        <taxon>Cytophagales</taxon>
        <taxon>Cytophagaceae</taxon>
        <taxon>Spirosoma</taxon>
    </lineage>
</organism>
<accession>A0A7K1SL00</accession>
<comment type="caution">
    <text evidence="10">The sequence shown here is derived from an EMBL/GenBank/DDBJ whole genome shotgun (WGS) entry which is preliminary data.</text>
</comment>
<keyword evidence="11" id="KW-1185">Reference proteome</keyword>
<dbReference type="CDD" id="cd03884">
    <property type="entry name" value="M20_bAS"/>
    <property type="match status" value="1"/>
</dbReference>
<dbReference type="InterPro" id="IPR011650">
    <property type="entry name" value="Peptidase_M20_dimer"/>
</dbReference>
<feature type="binding site" evidence="7">
    <location>
        <position position="93"/>
    </location>
    <ligand>
        <name>Zn(2+)</name>
        <dbReference type="ChEBI" id="CHEBI:29105"/>
        <label>2</label>
    </ligand>
</feature>
<evidence type="ECO:0000259" key="9">
    <source>
        <dbReference type="Pfam" id="PF07687"/>
    </source>
</evidence>
<dbReference type="SUPFAM" id="SSF53187">
    <property type="entry name" value="Zn-dependent exopeptidases"/>
    <property type="match status" value="1"/>
</dbReference>
<feature type="binding site" evidence="7">
    <location>
        <position position="384"/>
    </location>
    <ligand>
        <name>Zn(2+)</name>
        <dbReference type="ChEBI" id="CHEBI:29105"/>
        <label>2</label>
    </ligand>
</feature>
<proteinExistence type="inferred from homology"/>
<protein>
    <submittedName>
        <fullName evidence="10">Allantoate amidohydrolase</fullName>
    </submittedName>
</protein>
<dbReference type="GO" id="GO:0046872">
    <property type="term" value="F:metal ion binding"/>
    <property type="evidence" value="ECO:0007669"/>
    <property type="project" value="UniProtKB-KW"/>
</dbReference>
<feature type="binding site" evidence="8">
    <location>
        <position position="290"/>
    </location>
    <ligand>
        <name>allantoate</name>
        <dbReference type="ChEBI" id="CHEBI:17536"/>
    </ligand>
</feature>
<gene>
    <name evidence="10" type="ORF">GO755_30970</name>
</gene>
<dbReference type="InterPro" id="IPR010158">
    <property type="entry name" value="Amidase_Cbmase"/>
</dbReference>
<name>A0A7K1SL00_9BACT</name>
<keyword evidence="4 7" id="KW-0479">Metal-binding</keyword>
<feature type="binding site" evidence="7">
    <location>
        <position position="93"/>
    </location>
    <ligand>
        <name>Zn(2+)</name>
        <dbReference type="ChEBI" id="CHEBI:29105"/>
        <label>1</label>
    </ligand>
</feature>
<feature type="binding site" evidence="7">
    <location>
        <position position="82"/>
    </location>
    <ligand>
        <name>Zn(2+)</name>
        <dbReference type="ChEBI" id="CHEBI:29105"/>
        <label>1</label>
    </ligand>
</feature>
<dbReference type="RefSeq" id="WP_157589310.1">
    <property type="nucleotide sequence ID" value="NZ_WPIN01000016.1"/>
</dbReference>
<dbReference type="EMBL" id="WPIN01000016">
    <property type="protein sequence ID" value="MVM34492.1"/>
    <property type="molecule type" value="Genomic_DNA"/>
</dbReference>
<dbReference type="Proteomes" id="UP000436006">
    <property type="component" value="Unassembled WGS sequence"/>
</dbReference>
<dbReference type="PANTHER" id="PTHR32494">
    <property type="entry name" value="ALLANTOATE DEIMINASE-RELATED"/>
    <property type="match status" value="1"/>
</dbReference>
<feature type="binding site" evidence="7">
    <location>
        <position position="128"/>
    </location>
    <ligand>
        <name>Zn(2+)</name>
        <dbReference type="ChEBI" id="CHEBI:29105"/>
        <label>2</label>
    </ligand>
</feature>
<dbReference type="InterPro" id="IPR002933">
    <property type="entry name" value="Peptidase_M20"/>
</dbReference>
<reference evidence="10 11" key="1">
    <citation type="submission" date="2019-12" db="EMBL/GenBank/DDBJ databases">
        <title>Spirosoma sp. HMF4905 genome sequencing and assembly.</title>
        <authorList>
            <person name="Kang H."/>
            <person name="Cha I."/>
            <person name="Kim H."/>
            <person name="Joh K."/>
        </authorList>
    </citation>
    <scope>NUCLEOTIDE SEQUENCE [LARGE SCALE GENOMIC DNA]</scope>
    <source>
        <strain evidence="10 11">HMF4905</strain>
    </source>
</reference>
<dbReference type="NCBIfam" id="TIGR01879">
    <property type="entry name" value="hydantase"/>
    <property type="match status" value="1"/>
</dbReference>
<dbReference type="GO" id="GO:0016813">
    <property type="term" value="F:hydrolase activity, acting on carbon-nitrogen (but not peptide) bonds, in linear amidines"/>
    <property type="evidence" value="ECO:0007669"/>
    <property type="project" value="InterPro"/>
</dbReference>
<evidence type="ECO:0000256" key="7">
    <source>
        <dbReference type="PIRSR" id="PIRSR001235-1"/>
    </source>
</evidence>
<comment type="cofactor">
    <cofactor evidence="1">
        <name>Mn(2+)</name>
        <dbReference type="ChEBI" id="CHEBI:29035"/>
    </cofactor>
</comment>
<dbReference type="SUPFAM" id="SSF55031">
    <property type="entry name" value="Bacterial exopeptidase dimerisation domain"/>
    <property type="match status" value="1"/>
</dbReference>